<proteinExistence type="predicted"/>
<organism evidence="1 2">
    <name type="scientific">Companilactobacillus heilongjiangensis</name>
    <dbReference type="NCBI Taxonomy" id="1074467"/>
    <lineage>
        <taxon>Bacteria</taxon>
        <taxon>Bacillati</taxon>
        <taxon>Bacillota</taxon>
        <taxon>Bacilli</taxon>
        <taxon>Lactobacillales</taxon>
        <taxon>Lactobacillaceae</taxon>
        <taxon>Companilactobacillus</taxon>
    </lineage>
</organism>
<evidence type="ECO:0000313" key="1">
    <source>
        <dbReference type="EMBL" id="ALB29204.1"/>
    </source>
</evidence>
<protein>
    <submittedName>
        <fullName evidence="1">Uncharacterized protein</fullName>
    </submittedName>
</protein>
<reference evidence="1 2" key="1">
    <citation type="submission" date="2015-08" db="EMBL/GenBank/DDBJ databases">
        <title>Genomic sequence of Lactobacillus heilongjiangensis DSM 28069, isolated from Chinese traditional pickle.</title>
        <authorList>
            <person name="Jiang X."/>
            <person name="Zheng B."/>
            <person name="Cheng H."/>
        </authorList>
    </citation>
    <scope>NUCLEOTIDE SEQUENCE [LARGE SCALE GENOMIC DNA]</scope>
    <source>
        <strain evidence="1 2">DSM 28069</strain>
    </source>
</reference>
<dbReference type="EMBL" id="CP012559">
    <property type="protein sequence ID" value="ALB29204.1"/>
    <property type="molecule type" value="Genomic_DNA"/>
</dbReference>
<dbReference type="RefSeq" id="WP_041499520.1">
    <property type="nucleotide sequence ID" value="NZ_BJDV01000001.1"/>
</dbReference>
<name>A0A0K2LD25_9LACO</name>
<dbReference type="KEGG" id="lhi:JP39_07385"/>
<keyword evidence="2" id="KW-1185">Reference proteome</keyword>
<sequence>MKFFAGFVVGTISGVAVQLFQSKDTTPSINDTKLFQNIKDFKDILADLQKNSAVVPEVLSGIQSDLSKYSESIKPDIEELQSSIHDMQENLDNLKKN</sequence>
<dbReference type="OrthoDB" id="2298985at2"/>
<evidence type="ECO:0000313" key="2">
    <source>
        <dbReference type="Proteomes" id="UP000061546"/>
    </source>
</evidence>
<gene>
    <name evidence="1" type="ORF">JP39_07385</name>
</gene>
<dbReference type="Proteomes" id="UP000061546">
    <property type="component" value="Chromosome"/>
</dbReference>
<dbReference type="STRING" id="1074467.JP39_07385"/>
<dbReference type="AlphaFoldDB" id="A0A0K2LD25"/>
<accession>A0A0K2LD25</accession>